<sequence>MATLRRTQALPRRDLDCCRRTKSHEQHSSPTRTPRSHGLSRPDRLRSVSRGVWTVLVFHAEHRAPEGSAISRRWPFVPVAYRLQCRSCPPLSPRVSCSTVFHVEHRVCPALTTAASRASVSTPCQRSTWNTGPSGQHKLTTANRALPFTRTPYTARVRRRHTPQAETASDPSPTAPRCSTWNTLSGCLPPLLPSHGDTNLPRPPAHLLAARERARHAVRSTSRP</sequence>
<feature type="region of interest" description="Disordered" evidence="1">
    <location>
        <begin position="158"/>
        <end position="177"/>
    </location>
</feature>
<accession>Q67J38</accession>
<feature type="compositionally biased region" description="Basic and acidic residues" evidence="1">
    <location>
        <begin position="15"/>
        <end position="27"/>
    </location>
</feature>
<organism evidence="2 3">
    <name type="scientific">Symbiobacterium thermophilum (strain DSM 24528 / JCM 14929 / IAM 14863 / T)</name>
    <dbReference type="NCBI Taxonomy" id="292459"/>
    <lineage>
        <taxon>Bacteria</taxon>
        <taxon>Bacillati</taxon>
        <taxon>Bacillota</taxon>
        <taxon>Clostridia</taxon>
        <taxon>Eubacteriales</taxon>
        <taxon>Symbiobacteriaceae</taxon>
        <taxon>Symbiobacterium</taxon>
    </lineage>
</organism>
<dbReference type="AlphaFoldDB" id="Q67J38"/>
<keyword evidence="3" id="KW-1185">Reference proteome</keyword>
<dbReference type="HOGENOM" id="CLU_1234491_0_0_9"/>
<evidence type="ECO:0000256" key="1">
    <source>
        <dbReference type="SAM" id="MobiDB-lite"/>
    </source>
</evidence>
<feature type="region of interest" description="Disordered" evidence="1">
    <location>
        <begin position="15"/>
        <end position="43"/>
    </location>
</feature>
<dbReference type="Proteomes" id="UP000000417">
    <property type="component" value="Chromosome"/>
</dbReference>
<evidence type="ECO:0000313" key="3">
    <source>
        <dbReference type="Proteomes" id="UP000000417"/>
    </source>
</evidence>
<protein>
    <submittedName>
        <fullName evidence="2">Uncharacterized protein</fullName>
    </submittedName>
</protein>
<evidence type="ECO:0000313" key="2">
    <source>
        <dbReference type="EMBL" id="BAD42312.1"/>
    </source>
</evidence>
<dbReference type="KEGG" id="sth:STH3331"/>
<proteinExistence type="predicted"/>
<dbReference type="EMBL" id="AP006840">
    <property type="protein sequence ID" value="BAD42312.1"/>
    <property type="molecule type" value="Genomic_DNA"/>
</dbReference>
<reference evidence="2 3" key="1">
    <citation type="journal article" date="2004" name="Nucleic Acids Res.">
        <title>Genome sequence of Symbiobacterium thermophilum, an uncultivable bacterium that depends on microbial commensalism.</title>
        <authorList>
            <person name="Ueda K."/>
            <person name="Yamashita A."/>
            <person name="Ishikawa J."/>
            <person name="Shimada M."/>
            <person name="Watsuji T."/>
            <person name="Morimura K."/>
            <person name="Ikeda H."/>
            <person name="Hattori M."/>
            <person name="Beppu T."/>
        </authorList>
    </citation>
    <scope>NUCLEOTIDE SEQUENCE [LARGE SCALE GENOMIC DNA]</scope>
    <source>
        <strain evidence="3">T / IAM 14863</strain>
    </source>
</reference>
<name>Q67J38_SYMTH</name>
<gene>
    <name evidence="2" type="ordered locus">STH3331</name>
</gene>
<feature type="compositionally biased region" description="Polar residues" evidence="1">
    <location>
        <begin position="164"/>
        <end position="177"/>
    </location>
</feature>